<dbReference type="Pfam" id="PF00072">
    <property type="entry name" value="Response_reg"/>
    <property type="match status" value="1"/>
</dbReference>
<dbReference type="InterPro" id="IPR000792">
    <property type="entry name" value="Tscrpt_reg_LuxR_C"/>
</dbReference>
<evidence type="ECO:0000313" key="7">
    <source>
        <dbReference type="Proteomes" id="UP000197468"/>
    </source>
</evidence>
<sequence length="305" mass="33767">MQVATFQESAPERRADASILPVMALSGRPGGARHGRQQQQDELAQLLAQALRQLDQVPQPCQDTRQSRLLIAQALAATRGPERPAAGPVIRVIVADDHVLVREGLVALLEREIDLEVVAQARDGLELFRLARDHQPDLLLIDMAMPVMNGLEALRRIRAEALPCKAICLAVEALPRQVVSALDAGAQGYVLKENSFDELVRGVRRVMQDQIFLSGELLQGTLAGMRQDPRELPLAQLTAREREMVQLFSEGYSAQQIADQLHVSAKTVATHREHVYAKLRIQSIAELTRFALREGLSTMDARPPR</sequence>
<evidence type="ECO:0000256" key="3">
    <source>
        <dbReference type="PROSITE-ProRule" id="PRU00169"/>
    </source>
</evidence>
<dbReference type="CDD" id="cd17535">
    <property type="entry name" value="REC_NarL-like"/>
    <property type="match status" value="1"/>
</dbReference>
<comment type="caution">
    <text evidence="6">The sequence shown here is derived from an EMBL/GenBank/DDBJ whole genome shotgun (WGS) entry which is preliminary data.</text>
</comment>
<feature type="modified residue" description="4-aspartylphosphate" evidence="3">
    <location>
        <position position="142"/>
    </location>
</feature>
<dbReference type="InterPro" id="IPR001789">
    <property type="entry name" value="Sig_transdc_resp-reg_receiver"/>
</dbReference>
<evidence type="ECO:0008006" key="8">
    <source>
        <dbReference type="Google" id="ProtNLM"/>
    </source>
</evidence>
<dbReference type="AlphaFoldDB" id="A0A246IX56"/>
<reference evidence="6 7" key="1">
    <citation type="journal article" date="2008" name="Int. J. Syst. Evol. Microbiol.">
        <title>Description of Roseateles aquatilis sp. nov. and Roseateles terrae sp. nov., in the class Betaproteobacteria, and emended description of the genus Roseateles.</title>
        <authorList>
            <person name="Gomila M."/>
            <person name="Bowien B."/>
            <person name="Falsen E."/>
            <person name="Moore E.R."/>
            <person name="Lalucat J."/>
        </authorList>
    </citation>
    <scope>NUCLEOTIDE SEQUENCE [LARGE SCALE GENOMIC DNA]</scope>
    <source>
        <strain evidence="6 7">CCUG 48205</strain>
    </source>
</reference>
<dbReference type="OrthoDB" id="9816469at2"/>
<dbReference type="GO" id="GO:0000160">
    <property type="term" value="P:phosphorelay signal transduction system"/>
    <property type="evidence" value="ECO:0007669"/>
    <property type="project" value="InterPro"/>
</dbReference>
<evidence type="ECO:0000256" key="2">
    <source>
        <dbReference type="ARBA" id="ARBA00023125"/>
    </source>
</evidence>
<dbReference type="InterPro" id="IPR016032">
    <property type="entry name" value="Sig_transdc_resp-reg_C-effctor"/>
</dbReference>
<dbReference type="RefSeq" id="WP_088387619.1">
    <property type="nucleotide sequence ID" value="NZ_NIOF01000016.1"/>
</dbReference>
<keyword evidence="7" id="KW-1185">Reference proteome</keyword>
<dbReference type="GO" id="GO:0003677">
    <property type="term" value="F:DNA binding"/>
    <property type="evidence" value="ECO:0007669"/>
    <property type="project" value="UniProtKB-KW"/>
</dbReference>
<evidence type="ECO:0000313" key="6">
    <source>
        <dbReference type="EMBL" id="OWQ84389.1"/>
    </source>
</evidence>
<dbReference type="CDD" id="cd06170">
    <property type="entry name" value="LuxR_C_like"/>
    <property type="match status" value="1"/>
</dbReference>
<dbReference type="GO" id="GO:0006355">
    <property type="term" value="P:regulation of DNA-templated transcription"/>
    <property type="evidence" value="ECO:0007669"/>
    <property type="project" value="InterPro"/>
</dbReference>
<proteinExistence type="predicted"/>
<feature type="domain" description="Response regulatory" evidence="5">
    <location>
        <begin position="91"/>
        <end position="207"/>
    </location>
</feature>
<dbReference type="Gene3D" id="3.40.50.2300">
    <property type="match status" value="1"/>
</dbReference>
<evidence type="ECO:0000259" key="4">
    <source>
        <dbReference type="PROSITE" id="PS50043"/>
    </source>
</evidence>
<dbReference type="InterPro" id="IPR058245">
    <property type="entry name" value="NreC/VraR/RcsB-like_REC"/>
</dbReference>
<dbReference type="PANTHER" id="PTHR43214">
    <property type="entry name" value="TWO-COMPONENT RESPONSE REGULATOR"/>
    <property type="match status" value="1"/>
</dbReference>
<dbReference type="Proteomes" id="UP000197468">
    <property type="component" value="Unassembled WGS sequence"/>
</dbReference>
<dbReference type="Pfam" id="PF00196">
    <property type="entry name" value="GerE"/>
    <property type="match status" value="1"/>
</dbReference>
<accession>A0A246IX56</accession>
<dbReference type="EMBL" id="NIOF01000016">
    <property type="protein sequence ID" value="OWQ84389.1"/>
    <property type="molecule type" value="Genomic_DNA"/>
</dbReference>
<dbReference type="SMART" id="SM00448">
    <property type="entry name" value="REC"/>
    <property type="match status" value="1"/>
</dbReference>
<dbReference type="InterPro" id="IPR011006">
    <property type="entry name" value="CheY-like_superfamily"/>
</dbReference>
<evidence type="ECO:0000259" key="5">
    <source>
        <dbReference type="PROSITE" id="PS50110"/>
    </source>
</evidence>
<dbReference type="SUPFAM" id="SSF52172">
    <property type="entry name" value="CheY-like"/>
    <property type="match status" value="1"/>
</dbReference>
<feature type="domain" description="HTH luxR-type" evidence="4">
    <location>
        <begin position="230"/>
        <end position="295"/>
    </location>
</feature>
<dbReference type="PROSITE" id="PS00622">
    <property type="entry name" value="HTH_LUXR_1"/>
    <property type="match status" value="1"/>
</dbReference>
<dbReference type="SMART" id="SM00421">
    <property type="entry name" value="HTH_LUXR"/>
    <property type="match status" value="1"/>
</dbReference>
<dbReference type="SUPFAM" id="SSF46894">
    <property type="entry name" value="C-terminal effector domain of the bipartite response regulators"/>
    <property type="match status" value="1"/>
</dbReference>
<dbReference type="PANTHER" id="PTHR43214:SF43">
    <property type="entry name" value="TWO-COMPONENT RESPONSE REGULATOR"/>
    <property type="match status" value="1"/>
</dbReference>
<keyword evidence="1 3" id="KW-0597">Phosphoprotein</keyword>
<organism evidence="6 7">
    <name type="scientific">Roseateles aquatilis</name>
    <dbReference type="NCBI Taxonomy" id="431061"/>
    <lineage>
        <taxon>Bacteria</taxon>
        <taxon>Pseudomonadati</taxon>
        <taxon>Pseudomonadota</taxon>
        <taxon>Betaproteobacteria</taxon>
        <taxon>Burkholderiales</taxon>
        <taxon>Sphaerotilaceae</taxon>
        <taxon>Roseateles</taxon>
    </lineage>
</organism>
<dbReference type="PROSITE" id="PS50110">
    <property type="entry name" value="RESPONSE_REGULATORY"/>
    <property type="match status" value="1"/>
</dbReference>
<protein>
    <recommendedName>
        <fullName evidence="8">DNA-binding response regulator</fullName>
    </recommendedName>
</protein>
<keyword evidence="2" id="KW-0238">DNA-binding</keyword>
<evidence type="ECO:0000256" key="1">
    <source>
        <dbReference type="ARBA" id="ARBA00022553"/>
    </source>
</evidence>
<dbReference type="PRINTS" id="PR00038">
    <property type="entry name" value="HTHLUXR"/>
</dbReference>
<name>A0A246IX56_9BURK</name>
<dbReference type="PROSITE" id="PS50043">
    <property type="entry name" value="HTH_LUXR_2"/>
    <property type="match status" value="1"/>
</dbReference>
<dbReference type="InterPro" id="IPR039420">
    <property type="entry name" value="WalR-like"/>
</dbReference>
<gene>
    <name evidence="6" type="ORF">CDN99_24140</name>
</gene>